<evidence type="ECO:0000313" key="2">
    <source>
        <dbReference type="EMBL" id="MCJ2543942.1"/>
    </source>
</evidence>
<evidence type="ECO:0000313" key="3">
    <source>
        <dbReference type="Proteomes" id="UP000830835"/>
    </source>
</evidence>
<proteinExistence type="predicted"/>
<gene>
    <name evidence="2" type="ORF">JX360_13690</name>
</gene>
<feature type="transmembrane region" description="Helical" evidence="1">
    <location>
        <begin position="53"/>
        <end position="74"/>
    </location>
</feature>
<name>A0ABT0CE01_THEVL</name>
<reference evidence="2" key="1">
    <citation type="submission" date="2021-02" db="EMBL/GenBank/DDBJ databases">
        <title>The CRISPR/cas machinery reduction and long-range gene transfer in the hot spring cyanobacterium Synechococcus.</title>
        <authorList>
            <person name="Dvorak P."/>
            <person name="Jahodarova E."/>
            <person name="Hasler P."/>
            <person name="Poulickova A."/>
        </authorList>
    </citation>
    <scope>NUCLEOTIDE SEQUENCE</scope>
    <source>
        <strain evidence="2">Rupite</strain>
    </source>
</reference>
<comment type="caution">
    <text evidence="2">The sequence shown here is derived from an EMBL/GenBank/DDBJ whole genome shotgun (WGS) entry which is preliminary data.</text>
</comment>
<dbReference type="EMBL" id="JAFIRA010000041">
    <property type="protein sequence ID" value="MCJ2543942.1"/>
    <property type="molecule type" value="Genomic_DNA"/>
</dbReference>
<keyword evidence="1" id="KW-0472">Membrane</keyword>
<keyword evidence="1" id="KW-0812">Transmembrane</keyword>
<accession>A0ABT0CE01</accession>
<sequence length="85" mass="9796">MTSSDFKRWLDNVLVAIVFLVFAGFVWFVFSVTGAFAGIPLGYKLWMRLWLPLFQPALGILMAGALLSGVWGWWEKRRQRSEKVD</sequence>
<dbReference type="Proteomes" id="UP000830835">
    <property type="component" value="Unassembled WGS sequence"/>
</dbReference>
<feature type="transmembrane region" description="Helical" evidence="1">
    <location>
        <begin position="12"/>
        <end position="41"/>
    </location>
</feature>
<organism evidence="2 3">
    <name type="scientific">Thermostichus vulcanus str. 'Rupite'</name>
    <dbReference type="NCBI Taxonomy" id="2813851"/>
    <lineage>
        <taxon>Bacteria</taxon>
        <taxon>Bacillati</taxon>
        <taxon>Cyanobacteriota</taxon>
        <taxon>Cyanophyceae</taxon>
        <taxon>Thermostichales</taxon>
        <taxon>Thermostichaceae</taxon>
        <taxon>Thermostichus</taxon>
    </lineage>
</organism>
<protein>
    <submittedName>
        <fullName evidence="2">Uncharacterized protein</fullName>
    </submittedName>
</protein>
<keyword evidence="1" id="KW-1133">Transmembrane helix</keyword>
<dbReference type="RefSeq" id="WP_244352013.1">
    <property type="nucleotide sequence ID" value="NZ_JAFIRA010000041.1"/>
</dbReference>
<evidence type="ECO:0000256" key="1">
    <source>
        <dbReference type="SAM" id="Phobius"/>
    </source>
</evidence>
<keyword evidence="3" id="KW-1185">Reference proteome</keyword>